<dbReference type="Proteomes" id="UP001610335">
    <property type="component" value="Unassembled WGS sequence"/>
</dbReference>
<organism evidence="1 2">
    <name type="scientific">Aspergillus cavernicola</name>
    <dbReference type="NCBI Taxonomy" id="176166"/>
    <lineage>
        <taxon>Eukaryota</taxon>
        <taxon>Fungi</taxon>
        <taxon>Dikarya</taxon>
        <taxon>Ascomycota</taxon>
        <taxon>Pezizomycotina</taxon>
        <taxon>Eurotiomycetes</taxon>
        <taxon>Eurotiomycetidae</taxon>
        <taxon>Eurotiales</taxon>
        <taxon>Aspergillaceae</taxon>
        <taxon>Aspergillus</taxon>
        <taxon>Aspergillus subgen. Nidulantes</taxon>
    </lineage>
</organism>
<keyword evidence="2" id="KW-1185">Reference proteome</keyword>
<dbReference type="EMBL" id="JBFXLS010000101">
    <property type="protein sequence ID" value="KAL2816438.1"/>
    <property type="molecule type" value="Genomic_DNA"/>
</dbReference>
<evidence type="ECO:0000313" key="2">
    <source>
        <dbReference type="Proteomes" id="UP001610335"/>
    </source>
</evidence>
<comment type="caution">
    <text evidence="1">The sequence shown here is derived from an EMBL/GenBank/DDBJ whole genome shotgun (WGS) entry which is preliminary data.</text>
</comment>
<protein>
    <submittedName>
        <fullName evidence="1">Uncharacterized protein</fullName>
    </submittedName>
</protein>
<name>A0ABR4HLT3_9EURO</name>
<evidence type="ECO:0000313" key="1">
    <source>
        <dbReference type="EMBL" id="KAL2816438.1"/>
    </source>
</evidence>
<gene>
    <name evidence="1" type="ORF">BDW59DRAFT_153237</name>
</gene>
<sequence length="157" mass="16981">MCTEITQCSILPITGTRSCFSPLVIHRICNAPAEQIPQNCRLFARTLVGVDILLFGGQLLHLSFGKDQERHTIQMLDSQIPKLPSFLAHWRGAKTLLVDGIYKGRICSGSTHLVLGHSHGGAEEGKSGDPSELHCYGDSKIEGSVEELSGGRRSADG</sequence>
<reference evidence="1 2" key="1">
    <citation type="submission" date="2024-07" db="EMBL/GenBank/DDBJ databases">
        <title>Section-level genome sequencing and comparative genomics of Aspergillus sections Usti and Cavernicolus.</title>
        <authorList>
            <consortium name="Lawrence Berkeley National Laboratory"/>
            <person name="Nybo J.L."/>
            <person name="Vesth T.C."/>
            <person name="Theobald S."/>
            <person name="Frisvad J.C."/>
            <person name="Larsen T.O."/>
            <person name="Kjaerboelling I."/>
            <person name="Rothschild-Mancinelli K."/>
            <person name="Lyhne E.K."/>
            <person name="Kogle M.E."/>
            <person name="Barry K."/>
            <person name="Clum A."/>
            <person name="Na H."/>
            <person name="Ledsgaard L."/>
            <person name="Lin J."/>
            <person name="Lipzen A."/>
            <person name="Kuo A."/>
            <person name="Riley R."/>
            <person name="Mondo S."/>
            <person name="LaButti K."/>
            <person name="Haridas S."/>
            <person name="Pangalinan J."/>
            <person name="Salamov A.A."/>
            <person name="Simmons B.A."/>
            <person name="Magnuson J.K."/>
            <person name="Chen J."/>
            <person name="Drula E."/>
            <person name="Henrissat B."/>
            <person name="Wiebenga A."/>
            <person name="Lubbers R.J."/>
            <person name="Gomes A.C."/>
            <person name="Makela M.R."/>
            <person name="Stajich J."/>
            <person name="Grigoriev I.V."/>
            <person name="Mortensen U.H."/>
            <person name="De vries R.P."/>
            <person name="Baker S.E."/>
            <person name="Andersen M.R."/>
        </authorList>
    </citation>
    <scope>NUCLEOTIDE SEQUENCE [LARGE SCALE GENOMIC DNA]</scope>
    <source>
        <strain evidence="1 2">CBS 600.67</strain>
    </source>
</reference>
<accession>A0ABR4HLT3</accession>
<proteinExistence type="predicted"/>